<evidence type="ECO:0000313" key="2">
    <source>
        <dbReference type="EMBL" id="CAI9547960.1"/>
    </source>
</evidence>
<evidence type="ECO:0000256" key="1">
    <source>
        <dbReference type="SAM" id="MobiDB-lite"/>
    </source>
</evidence>
<proteinExistence type="predicted"/>
<dbReference type="EMBL" id="CATNWA010004495">
    <property type="protein sequence ID" value="CAI9547960.1"/>
    <property type="molecule type" value="Genomic_DNA"/>
</dbReference>
<accession>A0ABN9BK30</accession>
<evidence type="ECO:0000313" key="3">
    <source>
        <dbReference type="Proteomes" id="UP001162483"/>
    </source>
</evidence>
<name>A0ABN9BK30_9NEOB</name>
<organism evidence="2 3">
    <name type="scientific">Staurois parvus</name>
    <dbReference type="NCBI Taxonomy" id="386267"/>
    <lineage>
        <taxon>Eukaryota</taxon>
        <taxon>Metazoa</taxon>
        <taxon>Chordata</taxon>
        <taxon>Craniata</taxon>
        <taxon>Vertebrata</taxon>
        <taxon>Euteleostomi</taxon>
        <taxon>Amphibia</taxon>
        <taxon>Batrachia</taxon>
        <taxon>Anura</taxon>
        <taxon>Neobatrachia</taxon>
        <taxon>Ranoidea</taxon>
        <taxon>Ranidae</taxon>
        <taxon>Staurois</taxon>
    </lineage>
</organism>
<feature type="region of interest" description="Disordered" evidence="1">
    <location>
        <begin position="35"/>
        <end position="54"/>
    </location>
</feature>
<sequence>MHSLKKKKNNLSSNTHQTEHVQNGYGSVCLIRRRGGTEKSGSNSLFTQCRGLTP</sequence>
<reference evidence="2" key="1">
    <citation type="submission" date="2023-05" db="EMBL/GenBank/DDBJ databases">
        <authorList>
            <person name="Stuckert A."/>
        </authorList>
    </citation>
    <scope>NUCLEOTIDE SEQUENCE</scope>
</reference>
<gene>
    <name evidence="2" type="ORF">SPARVUS_LOCUS3077234</name>
</gene>
<comment type="caution">
    <text evidence="2">The sequence shown here is derived from an EMBL/GenBank/DDBJ whole genome shotgun (WGS) entry which is preliminary data.</text>
</comment>
<protein>
    <submittedName>
        <fullName evidence="2">Uncharacterized protein</fullName>
    </submittedName>
</protein>
<dbReference type="Proteomes" id="UP001162483">
    <property type="component" value="Unassembled WGS sequence"/>
</dbReference>
<feature type="region of interest" description="Disordered" evidence="1">
    <location>
        <begin position="1"/>
        <end position="25"/>
    </location>
</feature>
<keyword evidence="3" id="KW-1185">Reference proteome</keyword>